<dbReference type="InterPro" id="IPR013382">
    <property type="entry name" value="CRISPR-assoc_prot_Cse2"/>
</dbReference>
<dbReference type="Proteomes" id="UP000249799">
    <property type="component" value="Chromosome"/>
</dbReference>
<reference evidence="1 2" key="1">
    <citation type="submission" date="2018-06" db="EMBL/GenBank/DDBJ databases">
        <title>Lujinxingia sediminis gen. nov. sp. nov., a new facultative anaerobic member of the class Deltaproteobacteria, and proposal of Lujinxingaceae fam. nov.</title>
        <authorList>
            <person name="Guo L.-Y."/>
            <person name="Li C.-M."/>
            <person name="Wang S."/>
            <person name="Du Z.-J."/>
        </authorList>
    </citation>
    <scope>NUCLEOTIDE SEQUENCE [LARGE SCALE GENOMIC DNA]</scope>
    <source>
        <strain evidence="1 2">FA350</strain>
    </source>
</reference>
<proteinExistence type="predicted"/>
<dbReference type="EMBL" id="CP030032">
    <property type="protein sequence ID" value="AWV88250.1"/>
    <property type="molecule type" value="Genomic_DNA"/>
</dbReference>
<name>A0A2Z4FH77_9DELT</name>
<organism evidence="1 2">
    <name type="scientific">Bradymonas sediminis</name>
    <dbReference type="NCBI Taxonomy" id="1548548"/>
    <lineage>
        <taxon>Bacteria</taxon>
        <taxon>Deltaproteobacteria</taxon>
        <taxon>Bradymonadales</taxon>
        <taxon>Bradymonadaceae</taxon>
        <taxon>Bradymonas</taxon>
    </lineage>
</organism>
<dbReference type="NCBIfam" id="TIGR02548">
    <property type="entry name" value="casB_cse2"/>
    <property type="match status" value="1"/>
</dbReference>
<dbReference type="CDD" id="cd09731">
    <property type="entry name" value="Cse2_I-E"/>
    <property type="match status" value="1"/>
</dbReference>
<accession>A0A2Z4FH77</accession>
<dbReference type="OrthoDB" id="1494275at2"/>
<evidence type="ECO:0000313" key="2">
    <source>
        <dbReference type="Proteomes" id="UP000249799"/>
    </source>
</evidence>
<dbReference type="RefSeq" id="WP_111331837.1">
    <property type="nucleotide sequence ID" value="NZ_CP030032.1"/>
</dbReference>
<gene>
    <name evidence="1" type="primary">casB</name>
    <name evidence="1" type="ORF">DN745_02400</name>
</gene>
<dbReference type="KEGG" id="bsed:DN745_02400"/>
<protein>
    <submittedName>
        <fullName evidence="1">Type I-E CRISPR-associated protein Cse2/CasB</fullName>
    </submittedName>
</protein>
<sequence length="191" mass="21379">MSNSQGPEALEISETPDGEKTLRSVLGAIAAAFERNAQGQRGGLSNGDMAELRRISPDKPYTPALWRILLDFVPDGWVAGPDRDQKERQWATLLMAMAICAGQHDPYKRLGSALAEAGWSELRFVRLLRARDARLEAEVRRLSQYLSSKGTPANFGDLAQLLFHQDGELAENRRRQIARSYYRALHSLESK</sequence>
<dbReference type="Pfam" id="PF09485">
    <property type="entry name" value="CRISPR_Cse2"/>
    <property type="match status" value="1"/>
</dbReference>
<dbReference type="Gene3D" id="1.10.520.40">
    <property type="entry name" value="CRISPR-associated protein Cse2"/>
    <property type="match status" value="1"/>
</dbReference>
<keyword evidence="2" id="KW-1185">Reference proteome</keyword>
<dbReference type="AlphaFoldDB" id="A0A2Z4FH77"/>
<dbReference type="InterPro" id="IPR038287">
    <property type="entry name" value="Cse2_sf"/>
</dbReference>
<evidence type="ECO:0000313" key="1">
    <source>
        <dbReference type="EMBL" id="AWV88250.1"/>
    </source>
</evidence>